<dbReference type="AlphaFoldDB" id="A0A849ABY3"/>
<dbReference type="InterPro" id="IPR027417">
    <property type="entry name" value="P-loop_NTPase"/>
</dbReference>
<evidence type="ECO:0000259" key="3">
    <source>
        <dbReference type="PROSITE" id="PS50043"/>
    </source>
</evidence>
<dbReference type="PANTHER" id="PTHR16305:SF35">
    <property type="entry name" value="TRANSCRIPTIONAL ACTIVATOR DOMAIN"/>
    <property type="match status" value="1"/>
</dbReference>
<dbReference type="GO" id="GO:0003677">
    <property type="term" value="F:DNA binding"/>
    <property type="evidence" value="ECO:0007669"/>
    <property type="project" value="InterPro"/>
</dbReference>
<dbReference type="SUPFAM" id="SSF52540">
    <property type="entry name" value="P-loop containing nucleoside triphosphate hydrolases"/>
    <property type="match status" value="1"/>
</dbReference>
<gene>
    <name evidence="4" type="ORF">HKD39_17370</name>
</gene>
<proteinExistence type="predicted"/>
<keyword evidence="5" id="KW-1185">Reference proteome</keyword>
<dbReference type="PROSITE" id="PS50043">
    <property type="entry name" value="HTH_LUXR_2"/>
    <property type="match status" value="1"/>
</dbReference>
<evidence type="ECO:0000313" key="5">
    <source>
        <dbReference type="Proteomes" id="UP000562984"/>
    </source>
</evidence>
<organism evidence="4 5">
    <name type="scientific">Nakamurella aerolata</name>
    <dbReference type="NCBI Taxonomy" id="1656892"/>
    <lineage>
        <taxon>Bacteria</taxon>
        <taxon>Bacillati</taxon>
        <taxon>Actinomycetota</taxon>
        <taxon>Actinomycetes</taxon>
        <taxon>Nakamurellales</taxon>
        <taxon>Nakamurellaceae</taxon>
        <taxon>Nakamurella</taxon>
    </lineage>
</organism>
<dbReference type="GO" id="GO:0006355">
    <property type="term" value="P:regulation of DNA-templated transcription"/>
    <property type="evidence" value="ECO:0007669"/>
    <property type="project" value="InterPro"/>
</dbReference>
<dbReference type="Pfam" id="PF00196">
    <property type="entry name" value="GerE"/>
    <property type="match status" value="1"/>
</dbReference>
<dbReference type="PROSITE" id="PS00622">
    <property type="entry name" value="HTH_LUXR_1"/>
    <property type="match status" value="1"/>
</dbReference>
<reference evidence="4 5" key="1">
    <citation type="submission" date="2020-05" db="EMBL/GenBank/DDBJ databases">
        <title>Nakamurella sp. DB0629 isolated from air conditioner.</title>
        <authorList>
            <person name="Kim D.H."/>
            <person name="Kim D.-U."/>
        </authorList>
    </citation>
    <scope>NUCLEOTIDE SEQUENCE [LARGE SCALE GENOMIC DNA]</scope>
    <source>
        <strain evidence="4 5">DB0629</strain>
    </source>
</reference>
<keyword evidence="1" id="KW-0547">Nucleotide-binding</keyword>
<dbReference type="InterPro" id="IPR041664">
    <property type="entry name" value="AAA_16"/>
</dbReference>
<dbReference type="InterPro" id="IPR036388">
    <property type="entry name" value="WH-like_DNA-bd_sf"/>
</dbReference>
<dbReference type="Pfam" id="PF13191">
    <property type="entry name" value="AAA_16"/>
    <property type="match status" value="1"/>
</dbReference>
<dbReference type="Proteomes" id="UP000562984">
    <property type="component" value="Unassembled WGS sequence"/>
</dbReference>
<dbReference type="InterPro" id="IPR016032">
    <property type="entry name" value="Sig_transdc_resp-reg_C-effctor"/>
</dbReference>
<name>A0A849ABY3_9ACTN</name>
<dbReference type="InterPro" id="IPR000792">
    <property type="entry name" value="Tscrpt_reg_LuxR_C"/>
</dbReference>
<sequence>MTEQVLVHRRRALNAAEQAIQAWRHGAAAAAVVTGDRGMGRSSLLAAVGAALAGEPGQVLQARAAEAERELPLAVLAQLIPSDDPRWEPALLALEQLSAAGASALGRRRCWESVVGALREVLRAGPVAMVLDDAECADAESLAVLAQLRRRLTDLPLLLVLAVRSAPTSDAAGRARLAELLDSAPATMIELEPLCLGCTTAAAEAALGAPIDPELALVCHLVSDGNPLVANAFLRRLTTGSGAAPGADEVRRIAAQTLESTRMTWLRSDRPAAAELLSAMAVLGPQADPVTTSMMVGQGELAAAQARQQLADAGFVDLGLPVAIRSELLRGAVLAGIPLAERQRLHLAAAELLSKFGAPATDVAEHLMVIEPTGLDWAVTALQQAARTAAGGGDYDAASRYLRRAIAESAELPDSDPVGRLTEEIGAVELHHDLPSSMRHAERIAQAVADPAERATALLPLVSTVLAIDSIPATAPFTALAAELVGTGAALPQQWCRFGAVAVLTGADAGPRWRRVAAHGGPGPAAAAVLAAWSAALAGAGTARRTAKRLATAALGELPPGVDQLPALLTLLWTDESQRALTGADAVVLAAQSQGAPVEEATARLVRAELLRRRGELTDSLADAQAARDLAVAAHAGGIAQGATAVLVLALLESGQAALAREALARVDPLARPHPLVAGYLRFAAGQEALGRGAAQRAAQYFLQAGHALSAAGIHNPACLPWQSAAAAAQLAAQDRAGATRSAQAAMSAARRWGGAGAMAPALAAAAMVGLGNRSELLQRAADAAAAAELRLDLRPAVAAAAATATADGDVAEAKAVTALGAVLTGGSVPDAAPGQQGRAAGSAQLTASETRVTDLVIKGMSNQEVADALCLSRRTVDTHLNRVYRKLKITSRSALAAALGRKG</sequence>
<dbReference type="GO" id="GO:0005524">
    <property type="term" value="F:ATP binding"/>
    <property type="evidence" value="ECO:0007669"/>
    <property type="project" value="UniProtKB-KW"/>
</dbReference>
<dbReference type="RefSeq" id="WP_171201131.1">
    <property type="nucleotide sequence ID" value="NZ_JABEND010000013.1"/>
</dbReference>
<dbReference type="CDD" id="cd06170">
    <property type="entry name" value="LuxR_C_like"/>
    <property type="match status" value="1"/>
</dbReference>
<evidence type="ECO:0000256" key="1">
    <source>
        <dbReference type="ARBA" id="ARBA00022741"/>
    </source>
</evidence>
<dbReference type="GO" id="GO:0004016">
    <property type="term" value="F:adenylate cyclase activity"/>
    <property type="evidence" value="ECO:0007669"/>
    <property type="project" value="TreeGrafter"/>
</dbReference>
<dbReference type="SUPFAM" id="SSF46894">
    <property type="entry name" value="C-terminal effector domain of the bipartite response regulators"/>
    <property type="match status" value="1"/>
</dbReference>
<keyword evidence="2" id="KW-0067">ATP-binding</keyword>
<dbReference type="GO" id="GO:0005737">
    <property type="term" value="C:cytoplasm"/>
    <property type="evidence" value="ECO:0007669"/>
    <property type="project" value="TreeGrafter"/>
</dbReference>
<protein>
    <submittedName>
        <fullName evidence="4">Helix-turn-helix domain-containing protein</fullName>
    </submittedName>
</protein>
<evidence type="ECO:0000313" key="4">
    <source>
        <dbReference type="EMBL" id="NNG37437.1"/>
    </source>
</evidence>
<dbReference type="EMBL" id="JABEND010000013">
    <property type="protein sequence ID" value="NNG37437.1"/>
    <property type="molecule type" value="Genomic_DNA"/>
</dbReference>
<dbReference type="Gene3D" id="1.10.10.10">
    <property type="entry name" value="Winged helix-like DNA-binding domain superfamily/Winged helix DNA-binding domain"/>
    <property type="match status" value="1"/>
</dbReference>
<evidence type="ECO:0000256" key="2">
    <source>
        <dbReference type="ARBA" id="ARBA00022840"/>
    </source>
</evidence>
<dbReference type="PANTHER" id="PTHR16305">
    <property type="entry name" value="TESTICULAR SOLUBLE ADENYLYL CYCLASE"/>
    <property type="match status" value="1"/>
</dbReference>
<comment type="caution">
    <text evidence="4">The sequence shown here is derived from an EMBL/GenBank/DDBJ whole genome shotgun (WGS) entry which is preliminary data.</text>
</comment>
<accession>A0A849ABY3</accession>
<feature type="domain" description="HTH luxR-type" evidence="3">
    <location>
        <begin position="839"/>
        <end position="904"/>
    </location>
</feature>
<dbReference type="PRINTS" id="PR00038">
    <property type="entry name" value="HTHLUXR"/>
</dbReference>
<dbReference type="SMART" id="SM00421">
    <property type="entry name" value="HTH_LUXR"/>
    <property type="match status" value="1"/>
</dbReference>